<feature type="domain" description="ABC transporter" evidence="5">
    <location>
        <begin position="277"/>
        <end position="521"/>
    </location>
</feature>
<organism evidence="6 7">
    <name type="scientific">Pseudonocardia yuanmonensis</name>
    <dbReference type="NCBI Taxonomy" id="1095914"/>
    <lineage>
        <taxon>Bacteria</taxon>
        <taxon>Bacillati</taxon>
        <taxon>Actinomycetota</taxon>
        <taxon>Actinomycetes</taxon>
        <taxon>Pseudonocardiales</taxon>
        <taxon>Pseudonocardiaceae</taxon>
        <taxon>Pseudonocardia</taxon>
    </lineage>
</organism>
<dbReference type="EMBL" id="BAABIC010000005">
    <property type="protein sequence ID" value="GAA4685164.1"/>
    <property type="molecule type" value="Genomic_DNA"/>
</dbReference>
<dbReference type="Gene3D" id="3.40.50.300">
    <property type="entry name" value="P-loop containing nucleotide triphosphate hydrolases"/>
    <property type="match status" value="2"/>
</dbReference>
<dbReference type="PROSITE" id="PS00211">
    <property type="entry name" value="ABC_TRANSPORTER_1"/>
    <property type="match status" value="1"/>
</dbReference>
<evidence type="ECO:0000256" key="3">
    <source>
        <dbReference type="ARBA" id="ARBA00022741"/>
    </source>
</evidence>
<accession>A0ABP8WAX7</accession>
<keyword evidence="7" id="KW-1185">Reference proteome</keyword>
<evidence type="ECO:0000313" key="7">
    <source>
        <dbReference type="Proteomes" id="UP001500325"/>
    </source>
</evidence>
<keyword evidence="2" id="KW-0677">Repeat</keyword>
<sequence>MTTVAKQVETGAAGSVVPAVEFTGLVKDFGVNRVLDDVSVAFRSGSIHALLGANGSGKSTLIKVLAGYHDATAGALRVHGEDVAMPLSPHQLHALGIRFVHQDLGLVESMSVADNLALTAGFEVRGPAIDWRAQHRAARRDLASVGLHDIDTTALIQDLGPVQRTLVAMARALRGLDPDRGVLVLDEPTARLPHAQVEQLLERCRLLRDGGIALVYVSHRLDEVFAMADRLTVLRNGRVVFDDAVAATDPDRLADLITGVTAHASPAERRSMAALTAAAGDVPRLSVSGLSGKRTSGASFDVADGEILAVTGLIGSGRSELGRLIFGEQRATAGEVRLDGELVERSSPASSVTRGIGYVPQDRAQGGVASMTLVENLTQPRLRSFVRRGALSGALRRRAAQQAIVTMDVQPPHPTKLLRELSGGNQQKVILAKWLDLPLRLLILDEPTYGVDIGARRRILDSVRERAHGSGLSVLLIDSDIDVVAEYADRVLVMRSGAIVQELTGDAVTPDRIAAASYAID</sequence>
<dbReference type="InterPro" id="IPR003593">
    <property type="entry name" value="AAA+_ATPase"/>
</dbReference>
<keyword evidence="1" id="KW-0813">Transport</keyword>
<dbReference type="InterPro" id="IPR017871">
    <property type="entry name" value="ABC_transporter-like_CS"/>
</dbReference>
<proteinExistence type="predicted"/>
<feature type="domain" description="ABC transporter" evidence="5">
    <location>
        <begin position="20"/>
        <end position="261"/>
    </location>
</feature>
<evidence type="ECO:0000259" key="5">
    <source>
        <dbReference type="PROSITE" id="PS50893"/>
    </source>
</evidence>
<evidence type="ECO:0000256" key="1">
    <source>
        <dbReference type="ARBA" id="ARBA00022448"/>
    </source>
</evidence>
<dbReference type="CDD" id="cd03216">
    <property type="entry name" value="ABC_Carb_Monos_I"/>
    <property type="match status" value="1"/>
</dbReference>
<dbReference type="SUPFAM" id="SSF52540">
    <property type="entry name" value="P-loop containing nucleoside triphosphate hydrolases"/>
    <property type="match status" value="2"/>
</dbReference>
<protein>
    <submittedName>
        <fullName evidence="6">Sugar ABC transporter ATP-binding protein</fullName>
    </submittedName>
</protein>
<dbReference type="RefSeq" id="WP_345380000.1">
    <property type="nucleotide sequence ID" value="NZ_BAABIC010000005.1"/>
</dbReference>
<evidence type="ECO:0000256" key="4">
    <source>
        <dbReference type="ARBA" id="ARBA00022840"/>
    </source>
</evidence>
<dbReference type="InterPro" id="IPR050107">
    <property type="entry name" value="ABC_carbohydrate_import_ATPase"/>
</dbReference>
<dbReference type="SMART" id="SM00382">
    <property type="entry name" value="AAA"/>
    <property type="match status" value="2"/>
</dbReference>
<dbReference type="CDD" id="cd03215">
    <property type="entry name" value="ABC_Carb_Monos_II"/>
    <property type="match status" value="1"/>
</dbReference>
<dbReference type="PROSITE" id="PS50893">
    <property type="entry name" value="ABC_TRANSPORTER_2"/>
    <property type="match status" value="2"/>
</dbReference>
<dbReference type="Proteomes" id="UP001500325">
    <property type="component" value="Unassembled WGS sequence"/>
</dbReference>
<dbReference type="InterPro" id="IPR027417">
    <property type="entry name" value="P-loop_NTPase"/>
</dbReference>
<dbReference type="PANTHER" id="PTHR43790:SF9">
    <property type="entry name" value="GALACTOFURANOSE TRANSPORTER ATP-BINDING PROTEIN YTFR"/>
    <property type="match status" value="1"/>
</dbReference>
<evidence type="ECO:0000313" key="6">
    <source>
        <dbReference type="EMBL" id="GAA4685164.1"/>
    </source>
</evidence>
<name>A0ABP8WAX7_9PSEU</name>
<gene>
    <name evidence="6" type="ORF">GCM10023215_20280</name>
</gene>
<dbReference type="GO" id="GO:0005524">
    <property type="term" value="F:ATP binding"/>
    <property type="evidence" value="ECO:0007669"/>
    <property type="project" value="UniProtKB-KW"/>
</dbReference>
<keyword evidence="4 6" id="KW-0067">ATP-binding</keyword>
<dbReference type="PANTHER" id="PTHR43790">
    <property type="entry name" value="CARBOHYDRATE TRANSPORT ATP-BINDING PROTEIN MG119-RELATED"/>
    <property type="match status" value="1"/>
</dbReference>
<comment type="caution">
    <text evidence="6">The sequence shown here is derived from an EMBL/GenBank/DDBJ whole genome shotgun (WGS) entry which is preliminary data.</text>
</comment>
<dbReference type="InterPro" id="IPR003439">
    <property type="entry name" value="ABC_transporter-like_ATP-bd"/>
</dbReference>
<dbReference type="Pfam" id="PF00005">
    <property type="entry name" value="ABC_tran"/>
    <property type="match status" value="2"/>
</dbReference>
<keyword evidence="3" id="KW-0547">Nucleotide-binding</keyword>
<reference evidence="7" key="1">
    <citation type="journal article" date="2019" name="Int. J. Syst. Evol. Microbiol.">
        <title>The Global Catalogue of Microorganisms (GCM) 10K type strain sequencing project: providing services to taxonomists for standard genome sequencing and annotation.</title>
        <authorList>
            <consortium name="The Broad Institute Genomics Platform"/>
            <consortium name="The Broad Institute Genome Sequencing Center for Infectious Disease"/>
            <person name="Wu L."/>
            <person name="Ma J."/>
        </authorList>
    </citation>
    <scope>NUCLEOTIDE SEQUENCE [LARGE SCALE GENOMIC DNA]</scope>
    <source>
        <strain evidence="7">JCM 18055</strain>
    </source>
</reference>
<evidence type="ECO:0000256" key="2">
    <source>
        <dbReference type="ARBA" id="ARBA00022737"/>
    </source>
</evidence>